<accession>A0A7S4JST3</accession>
<evidence type="ECO:0000313" key="1">
    <source>
        <dbReference type="EMBL" id="CAE2272789.1"/>
    </source>
</evidence>
<gene>
    <name evidence="1" type="ORF">OAUR00152_LOCUS33071</name>
</gene>
<dbReference type="AlphaFoldDB" id="A0A7S4JST3"/>
<protein>
    <submittedName>
        <fullName evidence="1">Uncharacterized protein</fullName>
    </submittedName>
</protein>
<sequence>MHSMLSGSDPLFTKQGLEGPSRFEFGTPLNALPARVRPLLPMCVMRRTHHRSGKGASISQNNSVSSAFTFVGEEQSLRGNAVLAFSIVILRPFHSPKRESHNVAGGAE</sequence>
<organism evidence="1">
    <name type="scientific">Odontella aurita</name>
    <dbReference type="NCBI Taxonomy" id="265563"/>
    <lineage>
        <taxon>Eukaryota</taxon>
        <taxon>Sar</taxon>
        <taxon>Stramenopiles</taxon>
        <taxon>Ochrophyta</taxon>
        <taxon>Bacillariophyta</taxon>
        <taxon>Mediophyceae</taxon>
        <taxon>Biddulphiophycidae</taxon>
        <taxon>Eupodiscales</taxon>
        <taxon>Odontellaceae</taxon>
        <taxon>Odontella</taxon>
    </lineage>
</organism>
<dbReference type="EMBL" id="HBKQ01047923">
    <property type="protein sequence ID" value="CAE2272789.1"/>
    <property type="molecule type" value="Transcribed_RNA"/>
</dbReference>
<name>A0A7S4JST3_9STRA</name>
<reference evidence="1" key="1">
    <citation type="submission" date="2021-01" db="EMBL/GenBank/DDBJ databases">
        <authorList>
            <person name="Corre E."/>
            <person name="Pelletier E."/>
            <person name="Niang G."/>
            <person name="Scheremetjew M."/>
            <person name="Finn R."/>
            <person name="Kale V."/>
            <person name="Holt S."/>
            <person name="Cochrane G."/>
            <person name="Meng A."/>
            <person name="Brown T."/>
            <person name="Cohen L."/>
        </authorList>
    </citation>
    <scope>NUCLEOTIDE SEQUENCE</scope>
    <source>
        <strain evidence="1">Isolate 1302-5</strain>
    </source>
</reference>
<proteinExistence type="predicted"/>